<keyword evidence="4" id="KW-0067">ATP-binding</keyword>
<dbReference type="InterPro" id="IPR011009">
    <property type="entry name" value="Kinase-like_dom_sf"/>
</dbReference>
<proteinExistence type="predicted"/>
<evidence type="ECO:0000313" key="7">
    <source>
        <dbReference type="EMBL" id="AUX42337.1"/>
    </source>
</evidence>
<sequence>MDHPSIVDLQPGALFHRRYRVVRRIKAGNMGAIYEVADDKTRSRRALKVMLPDLVEHPDLRSRFELEAQVTGDIESEHLVRVSDAGIDEVTGTPFLVMDLLRGEELGALLRKQKALPADEVVVYLQQVARALDKTHAAGIVHRDLKPENMFVTRRDDDSPCVKILDFGIAKVVEQSQKARTTQALGTPLYMSPEQIRGDREIGPRADLYALGHIAYALLAGEPYWTEEANLHEALFPFLSTVLGGVVESPRERAQRRRGASLPSAFDDWFRRATALRSDDRFDRATTAVAELARVLGVTISRRSISSPDVHEAPGVPVSAHTRGGTVPLRDASSRPSEPHSTVPLPTLVNAAPRPPQPSGTVPLPTLVRAATHPSQEKSGLLAPVSLPAVQPRASRALPGVLGLLLFVGAAWLGVTLIRSRAPTSSEPTPPPATTTLAEAPASSAPPVASAPAAAQSASPPPPPPSSVAVPPSSPPTSPGTALAQTPAKPMYSAGRAAPRDVPTPVSQAKPDKLKTAGSHEEHAASAAKQETPAAAPPVPTVAVPPID</sequence>
<dbReference type="PROSITE" id="PS00108">
    <property type="entry name" value="PROTEIN_KINASE_ST"/>
    <property type="match status" value="1"/>
</dbReference>
<feature type="region of interest" description="Disordered" evidence="5">
    <location>
        <begin position="306"/>
        <end position="365"/>
    </location>
</feature>
<evidence type="ECO:0000256" key="4">
    <source>
        <dbReference type="ARBA" id="ARBA00022840"/>
    </source>
</evidence>
<dbReference type="InterPro" id="IPR008271">
    <property type="entry name" value="Ser/Thr_kinase_AS"/>
</dbReference>
<evidence type="ECO:0000256" key="3">
    <source>
        <dbReference type="ARBA" id="ARBA00022777"/>
    </source>
</evidence>
<dbReference type="GO" id="GO:0005524">
    <property type="term" value="F:ATP binding"/>
    <property type="evidence" value="ECO:0007669"/>
    <property type="project" value="UniProtKB-KW"/>
</dbReference>
<dbReference type="EMBL" id="CP012673">
    <property type="protein sequence ID" value="AUX42337.1"/>
    <property type="molecule type" value="Genomic_DNA"/>
</dbReference>
<evidence type="ECO:0000313" key="8">
    <source>
        <dbReference type="Proteomes" id="UP000238348"/>
    </source>
</evidence>
<reference evidence="7 8" key="1">
    <citation type="submission" date="2015-09" db="EMBL/GenBank/DDBJ databases">
        <title>Sorangium comparison.</title>
        <authorList>
            <person name="Zaburannyi N."/>
            <person name="Bunk B."/>
            <person name="Overmann J."/>
            <person name="Mueller R."/>
        </authorList>
    </citation>
    <scope>NUCLEOTIDE SEQUENCE [LARGE SCALE GENOMIC DNA]</scope>
    <source>
        <strain evidence="7 8">So ce26</strain>
    </source>
</reference>
<dbReference type="PANTHER" id="PTHR43289:SF6">
    <property type="entry name" value="SERINE_THREONINE-PROTEIN KINASE NEKL-3"/>
    <property type="match status" value="1"/>
</dbReference>
<dbReference type="Pfam" id="PF00069">
    <property type="entry name" value="Pkinase"/>
    <property type="match status" value="1"/>
</dbReference>
<keyword evidence="2" id="KW-0547">Nucleotide-binding</keyword>
<dbReference type="PANTHER" id="PTHR43289">
    <property type="entry name" value="MITOGEN-ACTIVATED PROTEIN KINASE KINASE KINASE 20-RELATED"/>
    <property type="match status" value="1"/>
</dbReference>
<gene>
    <name evidence="7" type="ORF">SOCE26_037670</name>
</gene>
<dbReference type="SMART" id="SM00220">
    <property type="entry name" value="S_TKc"/>
    <property type="match status" value="1"/>
</dbReference>
<keyword evidence="1" id="KW-0808">Transferase</keyword>
<evidence type="ECO:0000256" key="5">
    <source>
        <dbReference type="SAM" id="MobiDB-lite"/>
    </source>
</evidence>
<dbReference type="CDD" id="cd14014">
    <property type="entry name" value="STKc_PknB_like"/>
    <property type="match status" value="1"/>
</dbReference>
<evidence type="ECO:0000256" key="1">
    <source>
        <dbReference type="ARBA" id="ARBA00022679"/>
    </source>
</evidence>
<feature type="compositionally biased region" description="Pro residues" evidence="5">
    <location>
        <begin position="459"/>
        <end position="478"/>
    </location>
</feature>
<organism evidence="7 8">
    <name type="scientific">Sorangium cellulosum</name>
    <name type="common">Polyangium cellulosum</name>
    <dbReference type="NCBI Taxonomy" id="56"/>
    <lineage>
        <taxon>Bacteria</taxon>
        <taxon>Pseudomonadati</taxon>
        <taxon>Myxococcota</taxon>
        <taxon>Polyangia</taxon>
        <taxon>Polyangiales</taxon>
        <taxon>Polyangiaceae</taxon>
        <taxon>Sorangium</taxon>
    </lineage>
</organism>
<evidence type="ECO:0000256" key="2">
    <source>
        <dbReference type="ARBA" id="ARBA00022741"/>
    </source>
</evidence>
<feature type="compositionally biased region" description="Low complexity" evidence="5">
    <location>
        <begin position="525"/>
        <end position="534"/>
    </location>
</feature>
<keyword evidence="3" id="KW-0418">Kinase</keyword>
<name>A0A2L0ESQ1_SORCE</name>
<feature type="domain" description="Protein kinase" evidence="6">
    <location>
        <begin position="19"/>
        <end position="270"/>
    </location>
</feature>
<dbReference type="AlphaFoldDB" id="A0A2L0ESQ1"/>
<dbReference type="Proteomes" id="UP000238348">
    <property type="component" value="Chromosome"/>
</dbReference>
<evidence type="ECO:0000259" key="6">
    <source>
        <dbReference type="PROSITE" id="PS50011"/>
    </source>
</evidence>
<dbReference type="InterPro" id="IPR000719">
    <property type="entry name" value="Prot_kinase_dom"/>
</dbReference>
<protein>
    <recommendedName>
        <fullName evidence="6">Protein kinase domain-containing protein</fullName>
    </recommendedName>
</protein>
<dbReference type="Gene3D" id="3.30.200.20">
    <property type="entry name" value="Phosphorylase Kinase, domain 1"/>
    <property type="match status" value="1"/>
</dbReference>
<dbReference type="SUPFAM" id="SSF56112">
    <property type="entry name" value="Protein kinase-like (PK-like)"/>
    <property type="match status" value="1"/>
</dbReference>
<dbReference type="PROSITE" id="PS50011">
    <property type="entry name" value="PROTEIN_KINASE_DOM"/>
    <property type="match status" value="1"/>
</dbReference>
<dbReference type="Gene3D" id="1.10.510.10">
    <property type="entry name" value="Transferase(Phosphotransferase) domain 1"/>
    <property type="match status" value="1"/>
</dbReference>
<accession>A0A2L0ESQ1</accession>
<dbReference type="RefSeq" id="WP_104981169.1">
    <property type="nucleotide sequence ID" value="NZ_CP012673.1"/>
</dbReference>
<feature type="compositionally biased region" description="Low complexity" evidence="5">
    <location>
        <begin position="434"/>
        <end position="458"/>
    </location>
</feature>
<dbReference type="OrthoDB" id="9801841at2"/>
<dbReference type="GO" id="GO:0004674">
    <property type="term" value="F:protein serine/threonine kinase activity"/>
    <property type="evidence" value="ECO:0007669"/>
    <property type="project" value="TreeGrafter"/>
</dbReference>
<feature type="region of interest" description="Disordered" evidence="5">
    <location>
        <begin position="422"/>
        <end position="548"/>
    </location>
</feature>
<feature type="compositionally biased region" description="Basic and acidic residues" evidence="5">
    <location>
        <begin position="510"/>
        <end position="524"/>
    </location>
</feature>